<dbReference type="InterPro" id="IPR013783">
    <property type="entry name" value="Ig-like_fold"/>
</dbReference>
<evidence type="ECO:0000313" key="2">
    <source>
        <dbReference type="EMBL" id="SUG13698.1"/>
    </source>
</evidence>
<evidence type="ECO:0000259" key="1">
    <source>
        <dbReference type="Pfam" id="PF19077"/>
    </source>
</evidence>
<feature type="domain" description="Bacterial Ig-like" evidence="1">
    <location>
        <begin position="192"/>
        <end position="250"/>
    </location>
</feature>
<organism evidence="2 3">
    <name type="scientific">Salmonella enterica subsp. arizonae</name>
    <dbReference type="NCBI Taxonomy" id="59203"/>
    <lineage>
        <taxon>Bacteria</taxon>
        <taxon>Pseudomonadati</taxon>
        <taxon>Pseudomonadota</taxon>
        <taxon>Gammaproteobacteria</taxon>
        <taxon>Enterobacterales</taxon>
        <taxon>Enterobacteriaceae</taxon>
        <taxon>Salmonella</taxon>
    </lineage>
</organism>
<dbReference type="InterPro" id="IPR044016">
    <property type="entry name" value="Big_13"/>
</dbReference>
<reference evidence="2 3" key="1">
    <citation type="submission" date="2018-06" db="EMBL/GenBank/DDBJ databases">
        <authorList>
            <consortium name="Pathogen Informatics"/>
            <person name="Doyle S."/>
        </authorList>
    </citation>
    <scope>NUCLEOTIDE SEQUENCE [LARGE SCALE GENOMIC DNA]</scope>
    <source>
        <strain evidence="2 3">NCTC7295</strain>
    </source>
</reference>
<proteinExistence type="predicted"/>
<protein>
    <submittedName>
        <fullName evidence="2">Large repetitive protein</fullName>
    </submittedName>
</protein>
<feature type="domain" description="Bacterial Ig-like" evidence="1">
    <location>
        <begin position="2"/>
        <end position="78"/>
    </location>
</feature>
<dbReference type="NCBIfam" id="NF033510">
    <property type="entry name" value="Ca_tandemer"/>
    <property type="match status" value="2"/>
</dbReference>
<dbReference type="EMBL" id="UGWZ01000001">
    <property type="protein sequence ID" value="SUG13698.1"/>
    <property type="molecule type" value="Genomic_DNA"/>
</dbReference>
<dbReference type="AlphaFoldDB" id="A0A379S2Z4"/>
<accession>A0A379S2Z4</accession>
<gene>
    <name evidence="2" type="ORF">NCTC7295_01289</name>
</gene>
<evidence type="ECO:0000313" key="3">
    <source>
        <dbReference type="Proteomes" id="UP000254124"/>
    </source>
</evidence>
<dbReference type="Proteomes" id="UP000254124">
    <property type="component" value="Unassembled WGS sequence"/>
</dbReference>
<sequence length="273" mass="27808">MTDEVRPVISGTREANTTIRLYDNGTLLAEIPADNSSSWRYTPDASLATGNHVITVIAVDAAGNASPVSDSVNFVVDTTPPLAPVITSVSDDQAPGLGTIANGQSTNDPTPTFSGTAEAGATITLYENGTVIGTTTAQPDGAWSVSTSTLASGTHVITAVATDAAGNGSPNSTAFTLTVDTTAPQTPILTSVVDDVAGGATGNLANGQITNDNRPTLNGTAEAGSVVSIYDGGTLLGVTTADAGGAVELRAHYRVKRRHAHVNSDRHRPSRQR</sequence>
<feature type="domain" description="Bacterial Ig-like" evidence="1">
    <location>
        <begin position="98"/>
        <end position="181"/>
    </location>
</feature>
<dbReference type="Gene3D" id="2.60.40.10">
    <property type="entry name" value="Immunoglobulins"/>
    <property type="match status" value="3"/>
</dbReference>
<name>A0A379S2Z4_SALER</name>
<dbReference type="Pfam" id="PF19077">
    <property type="entry name" value="Big_13"/>
    <property type="match status" value="3"/>
</dbReference>